<dbReference type="AlphaFoldDB" id="A0AAW2BM25"/>
<proteinExistence type="predicted"/>
<dbReference type="Proteomes" id="UP001459277">
    <property type="component" value="Unassembled WGS sequence"/>
</dbReference>
<organism evidence="1 2">
    <name type="scientific">Lithocarpus litseifolius</name>
    <dbReference type="NCBI Taxonomy" id="425828"/>
    <lineage>
        <taxon>Eukaryota</taxon>
        <taxon>Viridiplantae</taxon>
        <taxon>Streptophyta</taxon>
        <taxon>Embryophyta</taxon>
        <taxon>Tracheophyta</taxon>
        <taxon>Spermatophyta</taxon>
        <taxon>Magnoliopsida</taxon>
        <taxon>eudicotyledons</taxon>
        <taxon>Gunneridae</taxon>
        <taxon>Pentapetalae</taxon>
        <taxon>rosids</taxon>
        <taxon>fabids</taxon>
        <taxon>Fagales</taxon>
        <taxon>Fagaceae</taxon>
        <taxon>Lithocarpus</taxon>
    </lineage>
</organism>
<dbReference type="EMBL" id="JAZDWU010000011">
    <property type="protein sequence ID" value="KAK9987020.1"/>
    <property type="molecule type" value="Genomic_DNA"/>
</dbReference>
<sequence length="214" mass="23847">MMIATILTLEEELANEARRTQLGNDDCNNPNMEGISQDDPLVTKQTQRRDKHLIEEPTGQGKKVVKKVDRASEIIMALQEYTTLANERSSNKKGRFTGSFDHVPQSAGGGDPCSLGRALEVLNQYEDLDDDTCVNIAEYDLEDAYFNSNDDDMDVGGCGDDMDVGGCGDDMDISDCDDDMDTSADTNSEHDSEEEEFWFIFPLIGEMVAHFQRH</sequence>
<gene>
    <name evidence="1" type="ORF">SO802_031971</name>
</gene>
<keyword evidence="2" id="KW-1185">Reference proteome</keyword>
<reference evidence="1 2" key="1">
    <citation type="submission" date="2024-01" db="EMBL/GenBank/DDBJ databases">
        <title>A telomere-to-telomere, gap-free genome of sweet tea (Lithocarpus litseifolius).</title>
        <authorList>
            <person name="Zhou J."/>
        </authorList>
    </citation>
    <scope>NUCLEOTIDE SEQUENCE [LARGE SCALE GENOMIC DNA]</scope>
    <source>
        <strain evidence="1">Zhou-2022a</strain>
        <tissue evidence="1">Leaf</tissue>
    </source>
</reference>
<evidence type="ECO:0000313" key="2">
    <source>
        <dbReference type="Proteomes" id="UP001459277"/>
    </source>
</evidence>
<protein>
    <submittedName>
        <fullName evidence="1">Uncharacterized protein</fullName>
    </submittedName>
</protein>
<comment type="caution">
    <text evidence="1">The sequence shown here is derived from an EMBL/GenBank/DDBJ whole genome shotgun (WGS) entry which is preliminary data.</text>
</comment>
<accession>A0AAW2BM25</accession>
<evidence type="ECO:0000313" key="1">
    <source>
        <dbReference type="EMBL" id="KAK9987020.1"/>
    </source>
</evidence>
<name>A0AAW2BM25_9ROSI</name>